<dbReference type="Gene3D" id="3.90.1210.10">
    <property type="entry name" value="Antifreeze-like/N-acetylneuraminic acid synthase C-terminal domain"/>
    <property type="match status" value="1"/>
</dbReference>
<reference evidence="7" key="3">
    <citation type="submission" date="2023-09" db="EMBL/GenBank/DDBJ databases">
        <authorList>
            <person name="Schober I."/>
            <person name="Bunk B."/>
        </authorList>
    </citation>
    <scope>NUCLEOTIDE SEQUENCE</scope>
    <source>
        <strain evidence="7">DSM 103800</strain>
    </source>
</reference>
<evidence type="ECO:0000256" key="4">
    <source>
        <dbReference type="SAM" id="SignalP"/>
    </source>
</evidence>
<keyword evidence="9" id="KW-1185">Reference proteome</keyword>
<keyword evidence="6" id="KW-0966">Cell projection</keyword>
<keyword evidence="2 4" id="KW-0732">Signal</keyword>
<feature type="chain" id="PRO_5012092075" evidence="4">
    <location>
        <begin position="24"/>
        <end position="310"/>
    </location>
</feature>
<dbReference type="GO" id="GO:0044780">
    <property type="term" value="P:bacterial-type flagellum assembly"/>
    <property type="evidence" value="ECO:0007669"/>
    <property type="project" value="InterPro"/>
</dbReference>
<evidence type="ECO:0000313" key="8">
    <source>
        <dbReference type="Proteomes" id="UP000185494"/>
    </source>
</evidence>
<sequence>MRAARPPLLALLLLAGLPGLAWADLASLRPHVVVEDEVVRLGDVFADLGPEGTRVLGPAPPPGQRIIVETPQLLAIARGAGISWRPFASDERVVIERAGRALAREEWLEPLREALSAQGLDPAMELEIPGFTTPMVPLSGLVRVEVAQPWLDGRRFGATLVLAAEGMPTQRLRIAGRGHATAPVAIATRRLALGEVVRAGDVQVQRLRTDRLRPGLAEDASLVVGQQLRRPVMEGAPFVLRDLGAPVMIEKNTTVTMVVERGGLLLTAQGRALEAAPRDGAVNVMNLSSRQVVEAQAIGPGRVRVGPPAR</sequence>
<dbReference type="Pfam" id="PF13144">
    <property type="entry name" value="ChapFlgA"/>
    <property type="match status" value="1"/>
</dbReference>
<evidence type="ECO:0000313" key="7">
    <source>
        <dbReference type="EMBL" id="MDT8331448.1"/>
    </source>
</evidence>
<dbReference type="PANTHER" id="PTHR36307">
    <property type="entry name" value="FLAGELLA BASAL BODY P-RING FORMATION PROTEIN FLGA"/>
    <property type="match status" value="1"/>
</dbReference>
<dbReference type="eggNOG" id="COG1261">
    <property type="taxonomic scope" value="Bacteria"/>
</dbReference>
<organism evidence="6 8">
    <name type="scientific">Roseomonas gilardii</name>
    <dbReference type="NCBI Taxonomy" id="257708"/>
    <lineage>
        <taxon>Bacteria</taxon>
        <taxon>Pseudomonadati</taxon>
        <taxon>Pseudomonadota</taxon>
        <taxon>Alphaproteobacteria</taxon>
        <taxon>Acetobacterales</taxon>
        <taxon>Roseomonadaceae</taxon>
        <taxon>Roseomonas</taxon>
    </lineage>
</organism>
<evidence type="ECO:0000259" key="5">
    <source>
        <dbReference type="SMART" id="SM00858"/>
    </source>
</evidence>
<dbReference type="EMBL" id="CP015583">
    <property type="protein sequence ID" value="APT57890.1"/>
    <property type="molecule type" value="Genomic_DNA"/>
</dbReference>
<dbReference type="InterPro" id="IPR013974">
    <property type="entry name" value="SAF"/>
</dbReference>
<dbReference type="NCBIfam" id="TIGR03170">
    <property type="entry name" value="flgA_cterm"/>
    <property type="match status" value="1"/>
</dbReference>
<dbReference type="Gene3D" id="2.30.30.760">
    <property type="match status" value="1"/>
</dbReference>
<dbReference type="STRING" id="257708.RGI145_12965"/>
<dbReference type="Proteomes" id="UP001258945">
    <property type="component" value="Unassembled WGS sequence"/>
</dbReference>
<evidence type="ECO:0000256" key="1">
    <source>
        <dbReference type="ARBA" id="ARBA00004418"/>
    </source>
</evidence>
<dbReference type="EMBL" id="JAVVDO010000014">
    <property type="protein sequence ID" value="MDT8331448.1"/>
    <property type="molecule type" value="Genomic_DNA"/>
</dbReference>
<gene>
    <name evidence="7" type="primary">flgA</name>
    <name evidence="6" type="ORF">RGI145_12965</name>
    <name evidence="7" type="ORF">RQ831_10310</name>
</gene>
<dbReference type="PANTHER" id="PTHR36307:SF1">
    <property type="entry name" value="FLAGELLA BASAL BODY P-RING FORMATION PROTEIN FLGA"/>
    <property type="match status" value="1"/>
</dbReference>
<keyword evidence="3" id="KW-0574">Periplasm</keyword>
<dbReference type="InterPro" id="IPR017585">
    <property type="entry name" value="SAF_FlgA"/>
</dbReference>
<dbReference type="RefSeq" id="WP_075798702.1">
    <property type="nucleotide sequence ID" value="NZ_CP015583.1"/>
</dbReference>
<dbReference type="Proteomes" id="UP000185494">
    <property type="component" value="Chromosome 1"/>
</dbReference>
<comment type="subcellular location">
    <subcellularLocation>
        <location evidence="1">Periplasm</location>
    </subcellularLocation>
</comment>
<accession>A0A1L7AGP6</accession>
<dbReference type="SMART" id="SM00858">
    <property type="entry name" value="SAF"/>
    <property type="match status" value="1"/>
</dbReference>
<dbReference type="CDD" id="cd11614">
    <property type="entry name" value="SAF_CpaB_FlgA_like"/>
    <property type="match status" value="1"/>
</dbReference>
<evidence type="ECO:0000256" key="3">
    <source>
        <dbReference type="ARBA" id="ARBA00022764"/>
    </source>
</evidence>
<keyword evidence="6" id="KW-0969">Cilium</keyword>
<feature type="signal peptide" evidence="4">
    <location>
        <begin position="1"/>
        <end position="23"/>
    </location>
</feature>
<proteinExistence type="predicted"/>
<name>A0A1L7AGP6_9PROT</name>
<evidence type="ECO:0000256" key="2">
    <source>
        <dbReference type="ARBA" id="ARBA00022729"/>
    </source>
</evidence>
<feature type="domain" description="SAF" evidence="5">
    <location>
        <begin position="182"/>
        <end position="244"/>
    </location>
</feature>
<dbReference type="KEGG" id="rgi:RGI145_12965"/>
<evidence type="ECO:0000313" key="9">
    <source>
        <dbReference type="Proteomes" id="UP001258945"/>
    </source>
</evidence>
<dbReference type="InterPro" id="IPR039246">
    <property type="entry name" value="Flagellar_FlgA"/>
</dbReference>
<protein>
    <submittedName>
        <fullName evidence="6">Flagella basal body P-ring formation protein FlgA</fullName>
    </submittedName>
    <submittedName>
        <fullName evidence="7">Flagellar basal body P-ring formation chaperone FlgA</fullName>
    </submittedName>
</protein>
<evidence type="ECO:0000313" key="6">
    <source>
        <dbReference type="EMBL" id="APT57890.1"/>
    </source>
</evidence>
<dbReference type="GO" id="GO:0042597">
    <property type="term" value="C:periplasmic space"/>
    <property type="evidence" value="ECO:0007669"/>
    <property type="project" value="UniProtKB-SubCell"/>
</dbReference>
<dbReference type="AlphaFoldDB" id="A0A1L7AGP6"/>
<keyword evidence="6" id="KW-0282">Flagellum</keyword>
<reference evidence="6 8" key="1">
    <citation type="submission" date="2016-05" db="EMBL/GenBank/DDBJ databases">
        <title>Complete Genome and Methylome Analysis of Psychrotrophic Bacterial Isolates from Antarctic Lake Untersee.</title>
        <authorList>
            <person name="Fomenkov A."/>
            <person name="Akimov V.N."/>
            <person name="Vasilyeva L.V."/>
            <person name="Andersen D."/>
            <person name="Vincze T."/>
            <person name="Roberts R.J."/>
        </authorList>
    </citation>
    <scope>NUCLEOTIDE SEQUENCE [LARGE SCALE GENOMIC DNA]</scope>
    <source>
        <strain evidence="6 8">U14-5</strain>
    </source>
</reference>
<reference evidence="7 9" key="2">
    <citation type="journal article" date="2019" name="Microb. Pathog.">
        <title>Comparison of VITEK 2, MALDI-TOF MS, 16S rRNA gene sequencing, and whole-genome sequencing for identification of Roseomonas mucosa.</title>
        <authorList>
            <person name="Rudolph W.W."/>
            <person name="Gunzer F."/>
            <person name="Trauth M."/>
            <person name="Bunk B."/>
            <person name="Bigge R."/>
            <person name="Schrottner P."/>
        </authorList>
    </citation>
    <scope>NUCLEOTIDE SEQUENCE [LARGE SCALE GENOMIC DNA]</scope>
    <source>
        <strain evidence="7 9">DSM 103800</strain>
    </source>
</reference>